<evidence type="ECO:0000313" key="2">
    <source>
        <dbReference type="EMBL" id="CAG6783928.1"/>
    </source>
</evidence>
<dbReference type="EMBL" id="HBUF01635110">
    <property type="protein sequence ID" value="CAG6783928.1"/>
    <property type="molecule type" value="Transcribed_RNA"/>
</dbReference>
<name>A0A8D9FAT0_9HEMI</name>
<accession>A0A8D9FAT0</accession>
<dbReference type="InterPro" id="IPR053164">
    <property type="entry name" value="IS1016-like_transposase"/>
</dbReference>
<sequence length="170" mass="19635">METLAELACQWLMRPPPRQTFCQNELKLSSKTIVDWFSFFREITFDWALKNSSEKLGGEGVIVEIDEGKFGRRKYNVGRVIDGQWIFGGIERNNPKKFFLVPVPVRDSATLLAVIEEHIEPGTTIMSDCWRAYNCLEENGYRHLTVNHSMNFVDPITGKSCLLGFFFQIY</sequence>
<dbReference type="Pfam" id="PF12762">
    <property type="entry name" value="DDE_Tnp_IS1595"/>
    <property type="match status" value="1"/>
</dbReference>
<dbReference type="PANTHER" id="PTHR47163">
    <property type="entry name" value="DDE_TNP_IS1595 DOMAIN-CONTAINING PROTEIN"/>
    <property type="match status" value="1"/>
</dbReference>
<reference evidence="2" key="1">
    <citation type="submission" date="2021-05" db="EMBL/GenBank/DDBJ databases">
        <authorList>
            <person name="Alioto T."/>
            <person name="Alioto T."/>
            <person name="Gomez Garrido J."/>
        </authorList>
    </citation>
    <scope>NUCLEOTIDE SEQUENCE</scope>
</reference>
<proteinExistence type="predicted"/>
<evidence type="ECO:0000259" key="1">
    <source>
        <dbReference type="SMART" id="SM01126"/>
    </source>
</evidence>
<organism evidence="2">
    <name type="scientific">Cacopsylla melanoneura</name>
    <dbReference type="NCBI Taxonomy" id="428564"/>
    <lineage>
        <taxon>Eukaryota</taxon>
        <taxon>Metazoa</taxon>
        <taxon>Ecdysozoa</taxon>
        <taxon>Arthropoda</taxon>
        <taxon>Hexapoda</taxon>
        <taxon>Insecta</taxon>
        <taxon>Pterygota</taxon>
        <taxon>Neoptera</taxon>
        <taxon>Paraneoptera</taxon>
        <taxon>Hemiptera</taxon>
        <taxon>Sternorrhyncha</taxon>
        <taxon>Psylloidea</taxon>
        <taxon>Psyllidae</taxon>
        <taxon>Psyllinae</taxon>
        <taxon>Cacopsylla</taxon>
    </lineage>
</organism>
<protein>
    <recommendedName>
        <fullName evidence="1">ISXO2-like transposase domain-containing protein</fullName>
    </recommendedName>
</protein>
<dbReference type="EMBL" id="HBUF01635109">
    <property type="protein sequence ID" value="CAG6783927.1"/>
    <property type="molecule type" value="Transcribed_RNA"/>
</dbReference>
<dbReference type="EMBL" id="HBUF01635107">
    <property type="protein sequence ID" value="CAG6783925.1"/>
    <property type="molecule type" value="Transcribed_RNA"/>
</dbReference>
<feature type="domain" description="ISXO2-like transposase" evidence="1">
    <location>
        <begin position="55"/>
        <end position="168"/>
    </location>
</feature>
<dbReference type="EMBL" id="HBUF01635108">
    <property type="protein sequence ID" value="CAG6783926.1"/>
    <property type="molecule type" value="Transcribed_RNA"/>
</dbReference>
<dbReference type="PANTHER" id="PTHR47163:SF2">
    <property type="entry name" value="SI:DKEY-17M8.2"/>
    <property type="match status" value="1"/>
</dbReference>
<dbReference type="InterPro" id="IPR024445">
    <property type="entry name" value="Tnp_ISXO2-like"/>
</dbReference>
<dbReference type="AlphaFoldDB" id="A0A8D9FAT0"/>
<dbReference type="SMART" id="SM01126">
    <property type="entry name" value="DDE_Tnp_IS1595"/>
    <property type="match status" value="1"/>
</dbReference>